<dbReference type="OrthoDB" id="983479at2759"/>
<feature type="compositionally biased region" description="Low complexity" evidence="5">
    <location>
        <begin position="140"/>
        <end position="157"/>
    </location>
</feature>
<gene>
    <name evidence="7" type="ORF">HYPSUDRAFT_94502</name>
</gene>
<dbReference type="InterPro" id="IPR038508">
    <property type="entry name" value="ArfGAP_dom_sf"/>
</dbReference>
<feature type="domain" description="Arf-GAP" evidence="6">
    <location>
        <begin position="7"/>
        <end position="107"/>
    </location>
</feature>
<keyword evidence="2" id="KW-0479">Metal-binding</keyword>
<dbReference type="SUPFAM" id="SSF57863">
    <property type="entry name" value="ArfGap/RecO-like zinc finger"/>
    <property type="match status" value="1"/>
</dbReference>
<dbReference type="GO" id="GO:0030100">
    <property type="term" value="P:regulation of endocytosis"/>
    <property type="evidence" value="ECO:0007669"/>
    <property type="project" value="TreeGrafter"/>
</dbReference>
<feature type="non-terminal residue" evidence="7">
    <location>
        <position position="1"/>
    </location>
</feature>
<dbReference type="EMBL" id="KN817518">
    <property type="protein sequence ID" value="KJA29803.1"/>
    <property type="molecule type" value="Genomic_DNA"/>
</dbReference>
<dbReference type="GO" id="GO:0008270">
    <property type="term" value="F:zinc ion binding"/>
    <property type="evidence" value="ECO:0007669"/>
    <property type="project" value="UniProtKB-KW"/>
</dbReference>
<proteinExistence type="predicted"/>
<keyword evidence="4" id="KW-0862">Zinc</keyword>
<feature type="non-terminal residue" evidence="7">
    <location>
        <position position="353"/>
    </location>
</feature>
<dbReference type="InterPro" id="IPR037278">
    <property type="entry name" value="ARFGAP/RecO"/>
</dbReference>
<dbReference type="Proteomes" id="UP000054270">
    <property type="component" value="Unassembled WGS sequence"/>
</dbReference>
<dbReference type="GO" id="GO:0000139">
    <property type="term" value="C:Golgi membrane"/>
    <property type="evidence" value="ECO:0007669"/>
    <property type="project" value="TreeGrafter"/>
</dbReference>
<feature type="region of interest" description="Disordered" evidence="5">
    <location>
        <begin position="111"/>
        <end position="161"/>
    </location>
</feature>
<keyword evidence="1" id="KW-0343">GTPase activation</keyword>
<keyword evidence="8" id="KW-1185">Reference proteome</keyword>
<keyword evidence="3" id="KW-0863">Zinc-finger</keyword>
<evidence type="ECO:0000313" key="7">
    <source>
        <dbReference type="EMBL" id="KJA29803.1"/>
    </source>
</evidence>
<sequence length="353" mass="36544">DQAAAKKILSDLARREDLANKVCADCQNPNPQWASLSFVRSISMDTWQDEQVRRMQLGGNRPFREFMRAYPADGGYKDGATPHATYHCWAAAQYRDKLDALLAGREWAPSPPTDAFTAGSRSASPAPQAQGLRKARAGTRGAQGSGASSPAPSRGSPIPDQKAANESYFATLGRANESRPADLPPSQGGRYTGFGSTPTPPPANNNPLSSANAPSLGELQENPVAALIKGWSLFAAAVAGASRAVSESVIQPGVERVSDPAFAASVRGIAVEATRRAGAVGGAANEWGKSQFGVDVADAVGGVVGTVKERVGGGPAGAGYGSVSLTSPGEEGSGLYDGPEDDDLFSEYQHGQS</sequence>
<feature type="region of interest" description="Disordered" evidence="5">
    <location>
        <begin position="176"/>
        <end position="215"/>
    </location>
</feature>
<feature type="compositionally biased region" description="Low complexity" evidence="5">
    <location>
        <begin position="205"/>
        <end position="215"/>
    </location>
</feature>
<dbReference type="Gene3D" id="1.10.220.150">
    <property type="entry name" value="Arf GTPase activating protein"/>
    <property type="match status" value="2"/>
</dbReference>
<evidence type="ECO:0000256" key="5">
    <source>
        <dbReference type="SAM" id="MobiDB-lite"/>
    </source>
</evidence>
<feature type="region of interest" description="Disordered" evidence="5">
    <location>
        <begin position="312"/>
        <end position="353"/>
    </location>
</feature>
<evidence type="ECO:0000256" key="2">
    <source>
        <dbReference type="ARBA" id="ARBA00022723"/>
    </source>
</evidence>
<dbReference type="GO" id="GO:0032012">
    <property type="term" value="P:regulation of ARF protein signal transduction"/>
    <property type="evidence" value="ECO:0007669"/>
    <property type="project" value="TreeGrafter"/>
</dbReference>
<dbReference type="InterPro" id="IPR001164">
    <property type="entry name" value="ArfGAP_dom"/>
</dbReference>
<evidence type="ECO:0000259" key="6">
    <source>
        <dbReference type="SMART" id="SM00105"/>
    </source>
</evidence>
<dbReference type="STRING" id="945553.A0A0D2N091"/>
<name>A0A0D2N091_HYPSF</name>
<dbReference type="Pfam" id="PF01412">
    <property type="entry name" value="ArfGap"/>
    <property type="match status" value="1"/>
</dbReference>
<dbReference type="GO" id="GO:0005096">
    <property type="term" value="F:GTPase activator activity"/>
    <property type="evidence" value="ECO:0007669"/>
    <property type="project" value="UniProtKB-KW"/>
</dbReference>
<dbReference type="PANTHER" id="PTHR46395:SF1">
    <property type="entry name" value="ADP-RIBOSYLATION FACTOR GTPASE-ACTIVATING PROTEIN 1"/>
    <property type="match status" value="1"/>
</dbReference>
<accession>A0A0D2N091</accession>
<dbReference type="PANTHER" id="PTHR46395">
    <property type="entry name" value="ADP-RIBOSYLATION FACTOR GTPASE-ACTIVATING PROTEIN 1"/>
    <property type="match status" value="1"/>
</dbReference>
<evidence type="ECO:0000313" key="8">
    <source>
        <dbReference type="Proteomes" id="UP000054270"/>
    </source>
</evidence>
<dbReference type="OMA" id="MSKLWEV"/>
<dbReference type="AlphaFoldDB" id="A0A0D2N091"/>
<organism evidence="7 8">
    <name type="scientific">Hypholoma sublateritium (strain FD-334 SS-4)</name>
    <dbReference type="NCBI Taxonomy" id="945553"/>
    <lineage>
        <taxon>Eukaryota</taxon>
        <taxon>Fungi</taxon>
        <taxon>Dikarya</taxon>
        <taxon>Basidiomycota</taxon>
        <taxon>Agaricomycotina</taxon>
        <taxon>Agaricomycetes</taxon>
        <taxon>Agaricomycetidae</taxon>
        <taxon>Agaricales</taxon>
        <taxon>Agaricineae</taxon>
        <taxon>Strophariaceae</taxon>
        <taxon>Hypholoma</taxon>
    </lineage>
</organism>
<reference evidence="8" key="1">
    <citation type="submission" date="2014-04" db="EMBL/GenBank/DDBJ databases">
        <title>Evolutionary Origins and Diversification of the Mycorrhizal Mutualists.</title>
        <authorList>
            <consortium name="DOE Joint Genome Institute"/>
            <consortium name="Mycorrhizal Genomics Consortium"/>
            <person name="Kohler A."/>
            <person name="Kuo A."/>
            <person name="Nagy L.G."/>
            <person name="Floudas D."/>
            <person name="Copeland A."/>
            <person name="Barry K.W."/>
            <person name="Cichocki N."/>
            <person name="Veneault-Fourrey C."/>
            <person name="LaButti K."/>
            <person name="Lindquist E.A."/>
            <person name="Lipzen A."/>
            <person name="Lundell T."/>
            <person name="Morin E."/>
            <person name="Murat C."/>
            <person name="Riley R."/>
            <person name="Ohm R."/>
            <person name="Sun H."/>
            <person name="Tunlid A."/>
            <person name="Henrissat B."/>
            <person name="Grigoriev I.V."/>
            <person name="Hibbett D.S."/>
            <person name="Martin F."/>
        </authorList>
    </citation>
    <scope>NUCLEOTIDE SEQUENCE [LARGE SCALE GENOMIC DNA]</scope>
    <source>
        <strain evidence="8">FD-334 SS-4</strain>
    </source>
</reference>
<dbReference type="SMART" id="SM00105">
    <property type="entry name" value="ArfGap"/>
    <property type="match status" value="1"/>
</dbReference>
<protein>
    <recommendedName>
        <fullName evidence="6">Arf-GAP domain-containing protein</fullName>
    </recommendedName>
</protein>
<evidence type="ECO:0000256" key="3">
    <source>
        <dbReference type="ARBA" id="ARBA00022771"/>
    </source>
</evidence>
<evidence type="ECO:0000256" key="4">
    <source>
        <dbReference type="ARBA" id="ARBA00022833"/>
    </source>
</evidence>
<evidence type="ECO:0000256" key="1">
    <source>
        <dbReference type="ARBA" id="ARBA00022468"/>
    </source>
</evidence>